<evidence type="ECO:0000256" key="9">
    <source>
        <dbReference type="HAMAP-Rule" id="MF_00115"/>
    </source>
</evidence>
<dbReference type="AlphaFoldDB" id="A0A1N6V6X4"/>
<evidence type="ECO:0000256" key="6">
    <source>
        <dbReference type="ARBA" id="ARBA00023065"/>
    </source>
</evidence>
<evidence type="ECO:0000256" key="7">
    <source>
        <dbReference type="ARBA" id="ARBA00023136"/>
    </source>
</evidence>
<dbReference type="PANTHER" id="PTHR30266">
    <property type="entry name" value="MECHANOSENSITIVE CHANNEL MSCL"/>
    <property type="match status" value="1"/>
</dbReference>
<accession>A0A1N6V6X4</accession>
<evidence type="ECO:0000313" key="12">
    <source>
        <dbReference type="Proteomes" id="UP000186235"/>
    </source>
</evidence>
<dbReference type="GO" id="GO:0005886">
    <property type="term" value="C:plasma membrane"/>
    <property type="evidence" value="ECO:0007669"/>
    <property type="project" value="UniProtKB-SubCell"/>
</dbReference>
<dbReference type="PRINTS" id="PR01264">
    <property type="entry name" value="MECHCHANNEL"/>
</dbReference>
<feature type="transmembrane region" description="Helical" evidence="9">
    <location>
        <begin position="85"/>
        <end position="104"/>
    </location>
</feature>
<keyword evidence="5 9" id="KW-1133">Transmembrane helix</keyword>
<dbReference type="Proteomes" id="UP000186235">
    <property type="component" value="Unassembled WGS sequence"/>
</dbReference>
<dbReference type="PANTHER" id="PTHR30266:SF2">
    <property type="entry name" value="LARGE-CONDUCTANCE MECHANOSENSITIVE CHANNEL"/>
    <property type="match status" value="1"/>
</dbReference>
<dbReference type="InterPro" id="IPR001185">
    <property type="entry name" value="MS_channel"/>
</dbReference>
<dbReference type="RefSeq" id="WP_076406236.1">
    <property type="nucleotide sequence ID" value="NZ_FTMI01000007.1"/>
</dbReference>
<keyword evidence="8 9" id="KW-0407">Ion channel</keyword>
<evidence type="ECO:0000256" key="4">
    <source>
        <dbReference type="ARBA" id="ARBA00022692"/>
    </source>
</evidence>
<evidence type="ECO:0000256" key="8">
    <source>
        <dbReference type="ARBA" id="ARBA00023303"/>
    </source>
</evidence>
<comment type="similarity">
    <text evidence="9">Belongs to the MscL family.</text>
</comment>
<feature type="transmembrane region" description="Helical" evidence="9">
    <location>
        <begin position="20"/>
        <end position="38"/>
    </location>
</feature>
<evidence type="ECO:0000256" key="2">
    <source>
        <dbReference type="ARBA" id="ARBA00022448"/>
    </source>
</evidence>
<evidence type="ECO:0000256" key="5">
    <source>
        <dbReference type="ARBA" id="ARBA00022989"/>
    </source>
</evidence>
<dbReference type="Pfam" id="PF01741">
    <property type="entry name" value="MscL"/>
    <property type="match status" value="1"/>
</dbReference>
<feature type="region of interest" description="Disordered" evidence="10">
    <location>
        <begin position="140"/>
        <end position="162"/>
    </location>
</feature>
<comment type="function">
    <text evidence="9">Channel that opens in response to stretch forces in the membrane lipid bilayer. May participate in the regulation of osmotic pressure changes within the cell.</text>
</comment>
<dbReference type="InterPro" id="IPR036019">
    <property type="entry name" value="MscL_channel"/>
</dbReference>
<keyword evidence="6 9" id="KW-0406">Ion transport</keyword>
<dbReference type="NCBIfam" id="TIGR00220">
    <property type="entry name" value="mscL"/>
    <property type="match status" value="1"/>
</dbReference>
<keyword evidence="4 9" id="KW-0812">Transmembrane</keyword>
<keyword evidence="2 9" id="KW-0813">Transport</keyword>
<name>A0A1N6V6X4_9MICO</name>
<evidence type="ECO:0000256" key="3">
    <source>
        <dbReference type="ARBA" id="ARBA00022475"/>
    </source>
</evidence>
<keyword evidence="3 9" id="KW-1003">Cell membrane</keyword>
<dbReference type="Gene3D" id="1.10.1200.120">
    <property type="entry name" value="Large-conductance mechanosensitive channel, MscL, domain 1"/>
    <property type="match status" value="1"/>
</dbReference>
<dbReference type="EMBL" id="FTMI01000007">
    <property type="protein sequence ID" value="SIQ73366.1"/>
    <property type="molecule type" value="Genomic_DNA"/>
</dbReference>
<protein>
    <recommendedName>
        <fullName evidence="9">Large-conductance mechanosensitive channel</fullName>
    </recommendedName>
</protein>
<keyword evidence="12" id="KW-1185">Reference proteome</keyword>
<proteinExistence type="inferred from homology"/>
<dbReference type="GO" id="GO:0008381">
    <property type="term" value="F:mechanosensitive monoatomic ion channel activity"/>
    <property type="evidence" value="ECO:0007669"/>
    <property type="project" value="UniProtKB-UniRule"/>
</dbReference>
<evidence type="ECO:0000256" key="10">
    <source>
        <dbReference type="SAM" id="MobiDB-lite"/>
    </source>
</evidence>
<dbReference type="SUPFAM" id="SSF81330">
    <property type="entry name" value="Gated mechanosensitive channel"/>
    <property type="match status" value="1"/>
</dbReference>
<feature type="compositionally biased region" description="Low complexity" evidence="10">
    <location>
        <begin position="140"/>
        <end position="149"/>
    </location>
</feature>
<dbReference type="InterPro" id="IPR037673">
    <property type="entry name" value="MSC/AndL"/>
</dbReference>
<evidence type="ECO:0000256" key="1">
    <source>
        <dbReference type="ARBA" id="ARBA00004141"/>
    </source>
</evidence>
<comment type="subunit">
    <text evidence="9">Homopentamer.</text>
</comment>
<keyword evidence="7 9" id="KW-0472">Membrane</keyword>
<evidence type="ECO:0000313" key="11">
    <source>
        <dbReference type="EMBL" id="SIQ73366.1"/>
    </source>
</evidence>
<reference evidence="12" key="1">
    <citation type="submission" date="2017-01" db="EMBL/GenBank/DDBJ databases">
        <authorList>
            <person name="Varghese N."/>
            <person name="Submissions S."/>
        </authorList>
    </citation>
    <scope>NUCLEOTIDE SEQUENCE [LARGE SCALE GENOMIC DNA]</scope>
    <source>
        <strain evidence="12">3bp</strain>
    </source>
</reference>
<gene>
    <name evidence="9" type="primary">mscL</name>
    <name evidence="11" type="ORF">SAMN05518682_3453</name>
</gene>
<sequence length="162" mass="16889">MKGVFQGFKEFVLRGNAIDLAVGVVIGAAFSGVVTAIVEDFINPLIGAIFGKPDLTGLWDITLRAGDAAKDIPPSVISVGGVLNAILQFLIIAVALYFVIVLPMNKLAERRKKDEEPEPEAPAEDVRVLQEIRDLLAAQAGSGPAAAPGGTPPGGTTPPQHL</sequence>
<organism evidence="11 12">
    <name type="scientific">Cellulosimicrobium aquatile</name>
    <dbReference type="NCBI Taxonomy" id="1612203"/>
    <lineage>
        <taxon>Bacteria</taxon>
        <taxon>Bacillati</taxon>
        <taxon>Actinomycetota</taxon>
        <taxon>Actinomycetes</taxon>
        <taxon>Micrococcales</taxon>
        <taxon>Promicromonosporaceae</taxon>
        <taxon>Cellulosimicrobium</taxon>
    </lineage>
</organism>
<dbReference type="HAMAP" id="MF_00115">
    <property type="entry name" value="MscL"/>
    <property type="match status" value="1"/>
</dbReference>
<comment type="subcellular location">
    <subcellularLocation>
        <location evidence="9">Cell membrane</location>
        <topology evidence="9">Multi-pass membrane protein</topology>
    </subcellularLocation>
    <subcellularLocation>
        <location evidence="1">Membrane</location>
        <topology evidence="1">Multi-pass membrane protein</topology>
    </subcellularLocation>
</comment>